<dbReference type="PANTHER" id="PTHR43701:SF2">
    <property type="entry name" value="MEMBRANE TRANSPORTER PROTEIN YJNA-RELATED"/>
    <property type="match status" value="1"/>
</dbReference>
<sequence length="129" mass="13368">MAADIHIILLLLIGLTAGITSGLFGIGGGVIVVPALVLIMGFSVPSAIGTSLAILLPPVGLAAVIEYSRHGNVDLKTAIIVALGLFTGAWISAYFANRLPGPWLRVAFGVFIICLGIYMIYGALKHTPV</sequence>
<keyword evidence="2 5" id="KW-0812">Transmembrane</keyword>
<dbReference type="AlphaFoldDB" id="A0A485M3S9"/>
<feature type="transmembrane region" description="Helical" evidence="5">
    <location>
        <begin position="46"/>
        <end position="65"/>
    </location>
</feature>
<evidence type="ECO:0000256" key="5">
    <source>
        <dbReference type="SAM" id="Phobius"/>
    </source>
</evidence>
<gene>
    <name evidence="6" type="ORF">SCFA_420015</name>
</gene>
<evidence type="ECO:0000256" key="2">
    <source>
        <dbReference type="ARBA" id="ARBA00022692"/>
    </source>
</evidence>
<organism evidence="6">
    <name type="scientific">anaerobic digester metagenome</name>
    <dbReference type="NCBI Taxonomy" id="1263854"/>
    <lineage>
        <taxon>unclassified sequences</taxon>
        <taxon>metagenomes</taxon>
        <taxon>ecological metagenomes</taxon>
    </lineage>
</organism>
<protein>
    <submittedName>
        <fullName evidence="6">Putative membrane transporter protein</fullName>
    </submittedName>
</protein>
<proteinExistence type="predicted"/>
<dbReference type="Pfam" id="PF01925">
    <property type="entry name" value="TauE"/>
    <property type="match status" value="1"/>
</dbReference>
<evidence type="ECO:0000256" key="1">
    <source>
        <dbReference type="ARBA" id="ARBA00004141"/>
    </source>
</evidence>
<keyword evidence="4 5" id="KW-0472">Membrane</keyword>
<dbReference type="InterPro" id="IPR002781">
    <property type="entry name" value="TM_pro_TauE-like"/>
</dbReference>
<feature type="transmembrane region" description="Helical" evidence="5">
    <location>
        <begin position="7"/>
        <end position="40"/>
    </location>
</feature>
<dbReference type="PANTHER" id="PTHR43701">
    <property type="entry name" value="MEMBRANE TRANSPORTER PROTEIN MJ0441-RELATED"/>
    <property type="match status" value="1"/>
</dbReference>
<dbReference type="InterPro" id="IPR051598">
    <property type="entry name" value="TSUP/Inactive_protease-like"/>
</dbReference>
<evidence type="ECO:0000256" key="3">
    <source>
        <dbReference type="ARBA" id="ARBA00022989"/>
    </source>
</evidence>
<feature type="transmembrane region" description="Helical" evidence="5">
    <location>
        <begin position="77"/>
        <end position="96"/>
    </location>
</feature>
<dbReference type="EMBL" id="CAADRM010000106">
    <property type="protein sequence ID" value="VFU15538.1"/>
    <property type="molecule type" value="Genomic_DNA"/>
</dbReference>
<reference evidence="6" key="1">
    <citation type="submission" date="2019-03" db="EMBL/GenBank/DDBJ databases">
        <authorList>
            <person name="Hao L."/>
        </authorList>
    </citation>
    <scope>NUCLEOTIDE SEQUENCE</scope>
</reference>
<comment type="subcellular location">
    <subcellularLocation>
        <location evidence="1">Membrane</location>
        <topology evidence="1">Multi-pass membrane protein</topology>
    </subcellularLocation>
</comment>
<name>A0A485M3S9_9ZZZZ</name>
<evidence type="ECO:0000256" key="4">
    <source>
        <dbReference type="ARBA" id="ARBA00023136"/>
    </source>
</evidence>
<evidence type="ECO:0000313" key="6">
    <source>
        <dbReference type="EMBL" id="VFU15538.1"/>
    </source>
</evidence>
<dbReference type="GO" id="GO:0016020">
    <property type="term" value="C:membrane"/>
    <property type="evidence" value="ECO:0007669"/>
    <property type="project" value="UniProtKB-SubCell"/>
</dbReference>
<keyword evidence="3 5" id="KW-1133">Transmembrane helix</keyword>
<feature type="transmembrane region" description="Helical" evidence="5">
    <location>
        <begin position="102"/>
        <end position="124"/>
    </location>
</feature>
<accession>A0A485M3S9</accession>